<dbReference type="Proteomes" id="UP000026962">
    <property type="component" value="Chromosome 1"/>
</dbReference>
<keyword evidence="2" id="KW-0472">Membrane</keyword>
<dbReference type="OMA" id="MATRFAF"/>
<feature type="compositionally biased region" description="Basic and acidic residues" evidence="1">
    <location>
        <begin position="1"/>
        <end position="19"/>
    </location>
</feature>
<feature type="transmembrane region" description="Helical" evidence="2">
    <location>
        <begin position="354"/>
        <end position="378"/>
    </location>
</feature>
<keyword evidence="2" id="KW-1133">Transmembrane helix</keyword>
<evidence type="ECO:0000256" key="1">
    <source>
        <dbReference type="SAM" id="MobiDB-lite"/>
    </source>
</evidence>
<dbReference type="HOGENOM" id="CLU_685827_0_0_1"/>
<sequence>MEEGKHAVVDLAEGEEHGGGDPTASRSDDAGGLTSGADSTEPEEGSSAVGNAGHGVASEFAKNDDLEEPSPEPEGVTAVGSGGGDGTTSDGDKNEHHEVPKNPMATRFAFRATDANATPVSTYRGMLSRSRKNAGPTRFVSEGAPASAGSLSTSSSELVKSSPENASSVPDADHGASPGRENEQDLEAAEKQSKAHFVSGHTAANAMPPSTFRIRPSRSRKQSSPTRSIVREAAPPLPASPPALKAEAAPASSSHRSASRSKKQPRPQRFIPEEGEAAARAKARRSGIALDRFITSQLNNPSGPRTEWEREVTAADVGGGQGEQGTTSDQPSCSIAISDSGSPEEPLPDDRRRIYCVFAVLGVSLAVSMVVLVLFYIFGSESPAPPSDPNQE</sequence>
<dbReference type="EnsemblPlants" id="OPUNC01G01820.1">
    <property type="protein sequence ID" value="OPUNC01G01820.1"/>
    <property type="gene ID" value="OPUNC01G01820"/>
</dbReference>
<reference evidence="3" key="1">
    <citation type="submission" date="2015-04" db="UniProtKB">
        <authorList>
            <consortium name="EnsemblPlants"/>
        </authorList>
    </citation>
    <scope>IDENTIFICATION</scope>
</reference>
<feature type="compositionally biased region" description="Basic residues" evidence="1">
    <location>
        <begin position="257"/>
        <end position="266"/>
    </location>
</feature>
<evidence type="ECO:0000313" key="3">
    <source>
        <dbReference type="EnsemblPlants" id="OPUNC01G01820.1"/>
    </source>
</evidence>
<feature type="compositionally biased region" description="Basic and acidic residues" evidence="1">
    <location>
        <begin position="180"/>
        <end position="193"/>
    </location>
</feature>
<name>A0A0E0JDP7_ORYPU</name>
<accession>A0A0E0JDP7</accession>
<protein>
    <submittedName>
        <fullName evidence="3">Uncharacterized protein</fullName>
    </submittedName>
</protein>
<evidence type="ECO:0000256" key="2">
    <source>
        <dbReference type="SAM" id="Phobius"/>
    </source>
</evidence>
<reference evidence="3" key="2">
    <citation type="submission" date="2018-05" db="EMBL/GenBank/DDBJ databases">
        <title>OpunRS2 (Oryza punctata Reference Sequence Version 2).</title>
        <authorList>
            <person name="Zhang J."/>
            <person name="Kudrna D."/>
            <person name="Lee S."/>
            <person name="Talag J."/>
            <person name="Welchert J."/>
            <person name="Wing R.A."/>
        </authorList>
    </citation>
    <scope>NUCLEOTIDE SEQUENCE [LARGE SCALE GENOMIC DNA]</scope>
</reference>
<organism evidence="3">
    <name type="scientific">Oryza punctata</name>
    <name type="common">Red rice</name>
    <dbReference type="NCBI Taxonomy" id="4537"/>
    <lineage>
        <taxon>Eukaryota</taxon>
        <taxon>Viridiplantae</taxon>
        <taxon>Streptophyta</taxon>
        <taxon>Embryophyta</taxon>
        <taxon>Tracheophyta</taxon>
        <taxon>Spermatophyta</taxon>
        <taxon>Magnoliopsida</taxon>
        <taxon>Liliopsida</taxon>
        <taxon>Poales</taxon>
        <taxon>Poaceae</taxon>
        <taxon>BOP clade</taxon>
        <taxon>Oryzoideae</taxon>
        <taxon>Oryzeae</taxon>
        <taxon>Oryzinae</taxon>
        <taxon>Oryza</taxon>
    </lineage>
</organism>
<feature type="compositionally biased region" description="Polar residues" evidence="1">
    <location>
        <begin position="294"/>
        <end position="303"/>
    </location>
</feature>
<dbReference type="Gramene" id="OPUNC01G01820.1">
    <property type="protein sequence ID" value="OPUNC01G01820.1"/>
    <property type="gene ID" value="OPUNC01G01820"/>
</dbReference>
<keyword evidence="2" id="KW-0812">Transmembrane</keyword>
<keyword evidence="4" id="KW-1185">Reference proteome</keyword>
<feature type="compositionally biased region" description="Low complexity" evidence="1">
    <location>
        <begin position="147"/>
        <end position="162"/>
    </location>
</feature>
<dbReference type="AlphaFoldDB" id="A0A0E0JDP7"/>
<feature type="compositionally biased region" description="Low complexity" evidence="1">
    <location>
        <begin position="242"/>
        <end position="256"/>
    </location>
</feature>
<evidence type="ECO:0000313" key="4">
    <source>
        <dbReference type="Proteomes" id="UP000026962"/>
    </source>
</evidence>
<feature type="region of interest" description="Disordered" evidence="1">
    <location>
        <begin position="1"/>
        <end position="348"/>
    </location>
</feature>
<proteinExistence type="predicted"/>
<dbReference type="eggNOG" id="ENOG502R77H">
    <property type="taxonomic scope" value="Eukaryota"/>
</dbReference>
<feature type="compositionally biased region" description="Polar residues" evidence="1">
    <location>
        <begin position="324"/>
        <end position="341"/>
    </location>
</feature>
<feature type="compositionally biased region" description="Basic and acidic residues" evidence="1">
    <location>
        <begin position="90"/>
        <end position="100"/>
    </location>
</feature>